<accession>A0ABT9W319</accession>
<dbReference type="EMBL" id="JAUSTY010000018">
    <property type="protein sequence ID" value="MDQ0167636.1"/>
    <property type="molecule type" value="Genomic_DNA"/>
</dbReference>
<protein>
    <submittedName>
        <fullName evidence="1">Uncharacterized protein</fullName>
    </submittedName>
</protein>
<evidence type="ECO:0000313" key="2">
    <source>
        <dbReference type="Proteomes" id="UP001235840"/>
    </source>
</evidence>
<proteinExistence type="predicted"/>
<keyword evidence="2" id="KW-1185">Reference proteome</keyword>
<comment type="caution">
    <text evidence="1">The sequence shown here is derived from an EMBL/GenBank/DDBJ whole genome shotgun (WGS) entry which is preliminary data.</text>
</comment>
<reference evidence="1 2" key="1">
    <citation type="submission" date="2023-07" db="EMBL/GenBank/DDBJ databases">
        <title>Genomic Encyclopedia of Type Strains, Phase IV (KMG-IV): sequencing the most valuable type-strain genomes for metagenomic binning, comparative biology and taxonomic classification.</title>
        <authorList>
            <person name="Goeker M."/>
        </authorList>
    </citation>
    <scope>NUCLEOTIDE SEQUENCE [LARGE SCALE GENOMIC DNA]</scope>
    <source>
        <strain evidence="1 2">DSM 12751</strain>
    </source>
</reference>
<name>A0ABT9W319_9BACI</name>
<gene>
    <name evidence="1" type="ORF">J2S11_003563</name>
</gene>
<dbReference type="Proteomes" id="UP001235840">
    <property type="component" value="Unassembled WGS sequence"/>
</dbReference>
<organism evidence="1 2">
    <name type="scientific">Caldalkalibacillus horti</name>
    <dbReference type="NCBI Taxonomy" id="77523"/>
    <lineage>
        <taxon>Bacteria</taxon>
        <taxon>Bacillati</taxon>
        <taxon>Bacillota</taxon>
        <taxon>Bacilli</taxon>
        <taxon>Bacillales</taxon>
        <taxon>Bacillaceae</taxon>
        <taxon>Caldalkalibacillus</taxon>
    </lineage>
</organism>
<sequence length="51" mass="5911">MEFENYNEESVEASYCECTIFVCGYHHGGIPITTMTCRFDSGNTYNFCECY</sequence>
<evidence type="ECO:0000313" key="1">
    <source>
        <dbReference type="EMBL" id="MDQ0167636.1"/>
    </source>
</evidence>